<dbReference type="Pfam" id="PF00171">
    <property type="entry name" value="Aldedh"/>
    <property type="match status" value="1"/>
</dbReference>
<dbReference type="AlphaFoldDB" id="A0A2S7SUS5"/>
<evidence type="ECO:0000256" key="3">
    <source>
        <dbReference type="ARBA" id="ARBA00023027"/>
    </source>
</evidence>
<evidence type="ECO:0000256" key="2">
    <source>
        <dbReference type="ARBA" id="ARBA00023002"/>
    </source>
</evidence>
<protein>
    <submittedName>
        <fullName evidence="7">2-hydroxymuconic semialdehyde dehydrogenase</fullName>
    </submittedName>
</protein>
<feature type="active site" evidence="4">
    <location>
        <position position="253"/>
    </location>
</feature>
<gene>
    <name evidence="7" type="ORF">CJD36_010280</name>
</gene>
<comment type="caution">
    <text evidence="7">The sequence shown here is derived from an EMBL/GenBank/DDBJ whole genome shotgun (WGS) entry which is preliminary data.</text>
</comment>
<dbReference type="InterPro" id="IPR016162">
    <property type="entry name" value="Ald_DH_N"/>
</dbReference>
<reference evidence="7 8" key="1">
    <citation type="submission" date="2018-01" db="EMBL/GenBank/DDBJ databases">
        <title>A novel member of the phylum Bacteroidetes isolated from glacier ice.</title>
        <authorList>
            <person name="Liu Q."/>
            <person name="Xin Y.-H."/>
        </authorList>
    </citation>
    <scope>NUCLEOTIDE SEQUENCE [LARGE SCALE GENOMIC DNA]</scope>
    <source>
        <strain evidence="7 8">RB1R16</strain>
    </source>
</reference>
<evidence type="ECO:0000256" key="5">
    <source>
        <dbReference type="RuleBase" id="RU003345"/>
    </source>
</evidence>
<dbReference type="FunFam" id="3.40.309.10:FF:000012">
    <property type="entry name" value="Betaine aldehyde dehydrogenase"/>
    <property type="match status" value="1"/>
</dbReference>
<dbReference type="PROSITE" id="PS00687">
    <property type="entry name" value="ALDEHYDE_DEHYDR_GLU"/>
    <property type="match status" value="1"/>
</dbReference>
<dbReference type="Gene3D" id="3.40.605.10">
    <property type="entry name" value="Aldehyde Dehydrogenase, Chain A, domain 1"/>
    <property type="match status" value="1"/>
</dbReference>
<dbReference type="SUPFAM" id="SSF53720">
    <property type="entry name" value="ALDH-like"/>
    <property type="match status" value="1"/>
</dbReference>
<feature type="domain" description="Aldehyde dehydrogenase" evidence="6">
    <location>
        <begin position="24"/>
        <end position="481"/>
    </location>
</feature>
<evidence type="ECO:0000259" key="6">
    <source>
        <dbReference type="Pfam" id="PF00171"/>
    </source>
</evidence>
<dbReference type="InterPro" id="IPR015590">
    <property type="entry name" value="Aldehyde_DH_dom"/>
</dbReference>
<keyword evidence="8" id="KW-1185">Reference proteome</keyword>
<dbReference type="FunFam" id="3.40.605.10:FF:000001">
    <property type="entry name" value="Aldehyde dehydrogenase 1"/>
    <property type="match status" value="1"/>
</dbReference>
<dbReference type="RefSeq" id="WP_105039083.1">
    <property type="nucleotide sequence ID" value="NZ_PPSL01000003.1"/>
</dbReference>
<dbReference type="GO" id="GO:0004030">
    <property type="term" value="F:aldehyde dehydrogenase [NAD(P)+] activity"/>
    <property type="evidence" value="ECO:0007669"/>
    <property type="project" value="UniProtKB-ARBA"/>
</dbReference>
<evidence type="ECO:0000256" key="1">
    <source>
        <dbReference type="ARBA" id="ARBA00009986"/>
    </source>
</evidence>
<dbReference type="PROSITE" id="PS00070">
    <property type="entry name" value="ALDEHYDE_DEHYDR_CYS"/>
    <property type="match status" value="1"/>
</dbReference>
<name>A0A2S7SUS5_9BACT</name>
<proteinExistence type="inferred from homology"/>
<sequence length="485" mass="52524">MNLSAPSHIANYIGGNLQAPINGNYMDNMNPATGEIYSQTPDSDGADVEAAVVAAKAAFPKWSTTTLEERFKILNRIAELIDQNLDALALAETNDNGKPLWLSKRVDIPRASSNFRFFATGIMHFSTESHNMEDKAINYTLRQPIGVVGCISPWNLPLYLFTWKIAPALAAGNCVVSKPSEVTPMSAYLLSIICKEAGLPDGVLNIIHGGGPKCGAAIVAHPQIKAISFTGSTRAGKDIAAVAAPMFKKISLELGGKNPNIIFADCNWDKMMATSVQSSFSNQGQICLCGSRILVEESIYEKFKEEFIARAKKLTVGDPLQDSSKQGAIVSKLHYDKVLGCIELAKQEGGKILLGGNAVKGEGRCENGMFIKPTIIEGLGPNCRTNMEEIFGPVVTLQSFKTEEEALELANTSDYGLAATIWTQDVSRANRVAGKVHSGIIWVNCWLLRDLRTPFGGFKSSGVGREGGWDALRFFTEPKNVCIEL</sequence>
<dbReference type="PANTHER" id="PTHR43720">
    <property type="entry name" value="2-AMINOMUCONIC SEMIALDEHYDE DEHYDROGENASE"/>
    <property type="match status" value="1"/>
</dbReference>
<dbReference type="Gene3D" id="3.40.309.10">
    <property type="entry name" value="Aldehyde Dehydrogenase, Chain A, domain 2"/>
    <property type="match status" value="1"/>
</dbReference>
<dbReference type="EMBL" id="PPSL01000003">
    <property type="protein sequence ID" value="PQJ10355.1"/>
    <property type="molecule type" value="Genomic_DNA"/>
</dbReference>
<dbReference type="InterPro" id="IPR016161">
    <property type="entry name" value="Ald_DH/histidinol_DH"/>
</dbReference>
<accession>A0A2S7SUS5</accession>
<comment type="similarity">
    <text evidence="1 5">Belongs to the aldehyde dehydrogenase family.</text>
</comment>
<evidence type="ECO:0000313" key="8">
    <source>
        <dbReference type="Proteomes" id="UP000239872"/>
    </source>
</evidence>
<dbReference type="InterPro" id="IPR016160">
    <property type="entry name" value="Ald_DH_CS_CYS"/>
</dbReference>
<dbReference type="PANTHER" id="PTHR43720:SF2">
    <property type="entry name" value="2-AMINOMUCONIC SEMIALDEHYDE DEHYDROGENASE"/>
    <property type="match status" value="1"/>
</dbReference>
<dbReference type="InterPro" id="IPR029510">
    <property type="entry name" value="Ald_DH_CS_GLU"/>
</dbReference>
<evidence type="ECO:0000313" key="7">
    <source>
        <dbReference type="EMBL" id="PQJ10355.1"/>
    </source>
</evidence>
<dbReference type="CDD" id="cd07093">
    <property type="entry name" value="ALDH_F8_HMSADH"/>
    <property type="match status" value="1"/>
</dbReference>
<dbReference type="OrthoDB" id="629320at2"/>
<keyword evidence="3" id="KW-0520">NAD</keyword>
<keyword evidence="2 5" id="KW-0560">Oxidoreductase</keyword>
<evidence type="ECO:0000256" key="4">
    <source>
        <dbReference type="PROSITE-ProRule" id="PRU10007"/>
    </source>
</evidence>
<dbReference type="Proteomes" id="UP000239872">
    <property type="component" value="Unassembled WGS sequence"/>
</dbReference>
<organism evidence="7 8">
    <name type="scientific">Flavipsychrobacter stenotrophus</name>
    <dbReference type="NCBI Taxonomy" id="2077091"/>
    <lineage>
        <taxon>Bacteria</taxon>
        <taxon>Pseudomonadati</taxon>
        <taxon>Bacteroidota</taxon>
        <taxon>Chitinophagia</taxon>
        <taxon>Chitinophagales</taxon>
        <taxon>Chitinophagaceae</taxon>
        <taxon>Flavipsychrobacter</taxon>
    </lineage>
</organism>
<dbReference type="InterPro" id="IPR016163">
    <property type="entry name" value="Ald_DH_C"/>
</dbReference>